<reference evidence="1" key="1">
    <citation type="submission" date="2021-12" db="EMBL/GenBank/DDBJ databases">
        <title>Prevalence of phenicol resistance gene fexA in Campylobacter isolated from poultry supply chain.</title>
        <authorList>
            <person name="Tang B."/>
            <person name="Zheng X."/>
            <person name="Lin J."/>
            <person name="Lin R."/>
            <person name="Yang H."/>
            <person name="Shen Z."/>
            <person name="Xia F."/>
        </authorList>
    </citation>
    <scope>NUCLEOTIDE SEQUENCE</scope>
    <source>
        <strain evidence="1">CJHN2011004</strain>
    </source>
</reference>
<dbReference type="Gene3D" id="3.40.718.10">
    <property type="entry name" value="Isopropylmalate Dehydrogenase"/>
    <property type="match status" value="1"/>
</dbReference>
<organism evidence="1 2">
    <name type="scientific">Campylobacter jejuni</name>
    <dbReference type="NCBI Taxonomy" id="197"/>
    <lineage>
        <taxon>Bacteria</taxon>
        <taxon>Pseudomonadati</taxon>
        <taxon>Campylobacterota</taxon>
        <taxon>Epsilonproteobacteria</taxon>
        <taxon>Campylobacterales</taxon>
        <taxon>Campylobacteraceae</taxon>
        <taxon>Campylobacter</taxon>
    </lineage>
</organism>
<evidence type="ECO:0000313" key="2">
    <source>
        <dbReference type="Proteomes" id="UP001199644"/>
    </source>
</evidence>
<dbReference type="EMBL" id="JAJUOL010000463">
    <property type="protein sequence ID" value="MCH3852871.1"/>
    <property type="molecule type" value="Genomic_DNA"/>
</dbReference>
<accession>A0AAW5EDF8</accession>
<protein>
    <submittedName>
        <fullName evidence="1">4-hydroxythreonine-4-phosphate dehydrogenase</fullName>
    </submittedName>
</protein>
<feature type="non-terminal residue" evidence="1">
    <location>
        <position position="96"/>
    </location>
</feature>
<dbReference type="Proteomes" id="UP001199644">
    <property type="component" value="Unassembled WGS sequence"/>
</dbReference>
<name>A0AAW5EDF8_CAMJU</name>
<comment type="caution">
    <text evidence="1">The sequence shown here is derived from an EMBL/GenBank/DDBJ whole genome shotgun (WGS) entry which is preliminary data.</text>
</comment>
<sequence length="96" mass="10978">MKKLAISIGDINGIGLEILARSHEKLSQICTPYYFIHESLLQKALKLLNLELLNAKIVAFKDAKNYEFTLLKKHNSLEIYSFGLPLNLKVDENFDI</sequence>
<evidence type="ECO:0000313" key="1">
    <source>
        <dbReference type="EMBL" id="MCH3852871.1"/>
    </source>
</evidence>
<proteinExistence type="predicted"/>
<dbReference type="AlphaFoldDB" id="A0AAW5EDF8"/>
<dbReference type="SUPFAM" id="SSF53659">
    <property type="entry name" value="Isocitrate/Isopropylmalate dehydrogenase-like"/>
    <property type="match status" value="1"/>
</dbReference>
<gene>
    <name evidence="1" type="ORF">LZC39_12310</name>
</gene>